<dbReference type="InterPro" id="IPR010992">
    <property type="entry name" value="IHF-like_DNA-bd_dom_sf"/>
</dbReference>
<keyword evidence="3 9" id="KW-0810">Translation regulation</keyword>
<dbReference type="AlphaFoldDB" id="A0A0X9VMZ6"/>
<dbReference type="GO" id="GO:0006417">
    <property type="term" value="P:regulation of translation"/>
    <property type="evidence" value="ECO:0007669"/>
    <property type="project" value="UniProtKB-KW"/>
</dbReference>
<dbReference type="CDD" id="cd13836">
    <property type="entry name" value="IHF_B"/>
    <property type="match status" value="1"/>
</dbReference>
<dbReference type="PANTHER" id="PTHR33175:SF5">
    <property type="entry name" value="INTEGRATION HOST FACTOR SUBUNIT BETA"/>
    <property type="match status" value="1"/>
</dbReference>
<dbReference type="GO" id="GO:0005829">
    <property type="term" value="C:cytosol"/>
    <property type="evidence" value="ECO:0007669"/>
    <property type="project" value="TreeGrafter"/>
</dbReference>
<dbReference type="KEGG" id="asy:AUT07_00567"/>
<evidence type="ECO:0000256" key="7">
    <source>
        <dbReference type="ARBA" id="ARBA00023172"/>
    </source>
</evidence>
<evidence type="ECO:0000256" key="1">
    <source>
        <dbReference type="ARBA" id="ARBA00010529"/>
    </source>
</evidence>
<comment type="subunit">
    <text evidence="9">Heterodimer of an alpha and a beta chain.</text>
</comment>
<dbReference type="PANTHER" id="PTHR33175">
    <property type="entry name" value="DNA-BINDING PROTEIN HU"/>
    <property type="match status" value="1"/>
</dbReference>
<dbReference type="GO" id="GO:0030527">
    <property type="term" value="F:structural constituent of chromatin"/>
    <property type="evidence" value="ECO:0007669"/>
    <property type="project" value="InterPro"/>
</dbReference>
<evidence type="ECO:0000256" key="5">
    <source>
        <dbReference type="ARBA" id="ARBA00023125"/>
    </source>
</evidence>
<dbReference type="GO" id="GO:0003677">
    <property type="term" value="F:DNA binding"/>
    <property type="evidence" value="ECO:0007669"/>
    <property type="project" value="UniProtKB-KW"/>
</dbReference>
<evidence type="ECO:0000256" key="6">
    <source>
        <dbReference type="ARBA" id="ARBA00023163"/>
    </source>
</evidence>
<keyword evidence="7 9" id="KW-0233">DNA recombination</keyword>
<dbReference type="GO" id="GO:0006355">
    <property type="term" value="P:regulation of DNA-templated transcription"/>
    <property type="evidence" value="ECO:0007669"/>
    <property type="project" value="InterPro"/>
</dbReference>
<organism evidence="10 11">
    <name type="scientific">Candidatus Arsenophonus lipoptenae</name>
    <dbReference type="NCBI Taxonomy" id="634113"/>
    <lineage>
        <taxon>Bacteria</taxon>
        <taxon>Pseudomonadati</taxon>
        <taxon>Pseudomonadota</taxon>
        <taxon>Gammaproteobacteria</taxon>
        <taxon>Enterobacterales</taxon>
        <taxon>Morganellaceae</taxon>
        <taxon>Arsenophonus</taxon>
    </lineage>
</organism>
<dbReference type="InterPro" id="IPR000119">
    <property type="entry name" value="Hist_DNA-bd"/>
</dbReference>
<evidence type="ECO:0000313" key="10">
    <source>
        <dbReference type="EMBL" id="AMA65121.1"/>
    </source>
</evidence>
<dbReference type="STRING" id="634113.AUT07_00567"/>
<evidence type="ECO:0000256" key="4">
    <source>
        <dbReference type="ARBA" id="ARBA00023015"/>
    </source>
</evidence>
<dbReference type="SMART" id="SM00411">
    <property type="entry name" value="BHL"/>
    <property type="match status" value="1"/>
</dbReference>
<dbReference type="Gene3D" id="4.10.520.10">
    <property type="entry name" value="IHF-like DNA-binding proteins"/>
    <property type="match status" value="1"/>
</dbReference>
<dbReference type="OrthoDB" id="9804203at2"/>
<evidence type="ECO:0000256" key="3">
    <source>
        <dbReference type="ARBA" id="ARBA00022845"/>
    </source>
</evidence>
<comment type="similarity">
    <text evidence="1 8">Belongs to the bacterial histone-like protein family.</text>
</comment>
<accession>A0A0X9VMZ6</accession>
<sequence>MTRSELIKKLVNQLTHISEKLIENAVKEVLEQITKTLSIGERTEIRGFGSFSVHYLPPRIGRNPKTGEKVLLNGKNIPHFKPGKELRNRVNSTYKNL</sequence>
<keyword evidence="11" id="KW-1185">Reference proteome</keyword>
<dbReference type="GO" id="GO:0006310">
    <property type="term" value="P:DNA recombination"/>
    <property type="evidence" value="ECO:0007669"/>
    <property type="project" value="UniProtKB-KW"/>
</dbReference>
<dbReference type="RefSeq" id="WP_066283868.1">
    <property type="nucleotide sequence ID" value="NZ_CP013920.1"/>
</dbReference>
<keyword evidence="5 9" id="KW-0238">DNA-binding</keyword>
<dbReference type="EMBL" id="CP013920">
    <property type="protein sequence ID" value="AMA65121.1"/>
    <property type="molecule type" value="Genomic_DNA"/>
</dbReference>
<keyword evidence="4 9" id="KW-0805">Transcription regulation</keyword>
<proteinExistence type="inferred from homology"/>
<reference evidence="10 11" key="1">
    <citation type="submission" date="2016-01" db="EMBL/GenBank/DDBJ databases">
        <title>Genome sequence of Ca. Arsenophonus lipopteni, the exclusive symbiont of a blood sucking fly Lipoptena cervi (Diptera: Hippoboscidae).</title>
        <authorList>
            <person name="Novakova E."/>
            <person name="Hypsa V."/>
            <person name="Nguyen P."/>
            <person name="Husnik F."/>
            <person name="Darby A.C."/>
        </authorList>
    </citation>
    <scope>NUCLEOTIDE SEQUENCE [LARGE SCALE GENOMIC DNA]</scope>
    <source>
        <strain evidence="10 11">CB</strain>
    </source>
</reference>
<gene>
    <name evidence="10" type="primary">ihfB</name>
    <name evidence="10" type="ORF">AUT07_00567</name>
</gene>
<evidence type="ECO:0000256" key="2">
    <source>
        <dbReference type="ARBA" id="ARBA00018700"/>
    </source>
</evidence>
<evidence type="ECO:0000256" key="8">
    <source>
        <dbReference type="RuleBase" id="RU003939"/>
    </source>
</evidence>
<dbReference type="NCBIfam" id="NF001222">
    <property type="entry name" value="PRK00199.1"/>
    <property type="match status" value="1"/>
</dbReference>
<dbReference type="PATRIC" id="fig|634113.3.peg.534"/>
<dbReference type="SUPFAM" id="SSF47729">
    <property type="entry name" value="IHF-like DNA-binding proteins"/>
    <property type="match status" value="1"/>
</dbReference>
<dbReference type="InterPro" id="IPR005685">
    <property type="entry name" value="IHF_beta"/>
</dbReference>
<name>A0A0X9VMZ6_9GAMM</name>
<evidence type="ECO:0000256" key="9">
    <source>
        <dbReference type="RuleBase" id="RU003941"/>
    </source>
</evidence>
<protein>
    <recommendedName>
        <fullName evidence="2 9">Integration host factor subunit beta</fullName>
    </recommendedName>
</protein>
<dbReference type="GO" id="GO:0005694">
    <property type="term" value="C:chromosome"/>
    <property type="evidence" value="ECO:0007669"/>
    <property type="project" value="InterPro"/>
</dbReference>
<comment type="function">
    <text evidence="9">This protein is one of the two subunits of integration host factor, a specific DNA-binding protein that functions in genetic recombination as well as in transcriptional and translational control.</text>
</comment>
<evidence type="ECO:0000313" key="11">
    <source>
        <dbReference type="Proteomes" id="UP000069926"/>
    </source>
</evidence>
<keyword evidence="6 9" id="KW-0804">Transcription</keyword>
<dbReference type="PRINTS" id="PR01727">
    <property type="entry name" value="DNABINDINGHU"/>
</dbReference>
<dbReference type="Pfam" id="PF00216">
    <property type="entry name" value="Bac_DNA_binding"/>
    <property type="match status" value="1"/>
</dbReference>
<dbReference type="NCBIfam" id="TIGR00988">
    <property type="entry name" value="hip"/>
    <property type="match status" value="1"/>
</dbReference>
<dbReference type="Proteomes" id="UP000069926">
    <property type="component" value="Chromosome"/>
</dbReference>